<dbReference type="GO" id="GO:0004497">
    <property type="term" value="F:monooxygenase activity"/>
    <property type="evidence" value="ECO:0007669"/>
    <property type="project" value="InterPro"/>
</dbReference>
<comment type="caution">
    <text evidence="1">The sequence shown here is derived from an EMBL/GenBank/DDBJ whole genome shotgun (WGS) entry which is preliminary data.</text>
</comment>
<gene>
    <name evidence="1" type="ORF">DXM27_21640</name>
</gene>
<proteinExistence type="predicted"/>
<dbReference type="RefSeq" id="WP_149901065.1">
    <property type="nucleotide sequence ID" value="NZ_QRFF01000007.1"/>
</dbReference>
<dbReference type="EMBL" id="QRFF01000007">
    <property type="protein sequence ID" value="KAA3499019.1"/>
    <property type="molecule type" value="Genomic_DNA"/>
</dbReference>
<evidence type="ECO:0000313" key="2">
    <source>
        <dbReference type="Proteomes" id="UP000473658"/>
    </source>
</evidence>
<dbReference type="InterPro" id="IPR036889">
    <property type="entry name" value="mOase_MmoB_DmpM_sf"/>
</dbReference>
<evidence type="ECO:0000313" key="1">
    <source>
        <dbReference type="EMBL" id="KAA3499019.1"/>
    </source>
</evidence>
<protein>
    <submittedName>
        <fullName evidence="1">Uncharacterized protein</fullName>
    </submittedName>
</protein>
<name>A0AA88JPF5_RHIRH</name>
<organism evidence="1 2">
    <name type="scientific">Rhizobium rhizogenes</name>
    <name type="common">Agrobacterium rhizogenes</name>
    <dbReference type="NCBI Taxonomy" id="359"/>
    <lineage>
        <taxon>Bacteria</taxon>
        <taxon>Pseudomonadati</taxon>
        <taxon>Pseudomonadota</taxon>
        <taxon>Alphaproteobacteria</taxon>
        <taxon>Hyphomicrobiales</taxon>
        <taxon>Rhizobiaceae</taxon>
        <taxon>Rhizobium/Agrobacterium group</taxon>
        <taxon>Rhizobium</taxon>
    </lineage>
</organism>
<dbReference type="Proteomes" id="UP000473658">
    <property type="component" value="Unassembled WGS sequence"/>
</dbReference>
<reference evidence="1 2" key="1">
    <citation type="submission" date="2018-08" db="EMBL/GenBank/DDBJ databases">
        <title>Crown Gall in kiwifruit.</title>
        <authorList>
            <person name="Visnovsky S.B."/>
            <person name="Pitman A.R."/>
        </authorList>
    </citation>
    <scope>NUCLEOTIDE SEQUENCE [LARGE SCALE GENOMIC DNA]</scope>
    <source>
        <strain evidence="1 2">SBV_302_78_2</strain>
    </source>
</reference>
<dbReference type="AlphaFoldDB" id="A0AA88JPF5"/>
<dbReference type="SUPFAM" id="SSF56029">
    <property type="entry name" value="Monooxygenase (hydroxylase) regulatory protein"/>
    <property type="match status" value="1"/>
</dbReference>
<sequence>MKTDWNVVRDLMNAAINACERIEASGYVEADRDAVTDIAGQEVSVQDLLVSAWTYPEKLRYQIIRERHDAGVDLPYVPETARILLAMSQAAAELVNAGDVTPAEEKLRKMIIWFDSHLASGIEAATANRKQA</sequence>
<accession>A0AA88JPF5</accession>